<evidence type="ECO:0000313" key="12">
    <source>
        <dbReference type="EnsemblMetazoa" id="SCAU000570-PA"/>
    </source>
</evidence>
<accession>A0A1I8NN99</accession>
<keyword evidence="5" id="KW-0479">Metal-binding</keyword>
<comment type="subcellular location">
    <subcellularLocation>
        <location evidence="2">Cell membrane</location>
        <topology evidence="2">Single-pass type II membrane protein</topology>
    </subcellularLocation>
</comment>
<dbReference type="Proteomes" id="UP000095300">
    <property type="component" value="Unassembled WGS sequence"/>
</dbReference>
<protein>
    <recommendedName>
        <fullName evidence="14">Peptidase M13 C-terminal domain-containing protein</fullName>
    </recommendedName>
</protein>
<dbReference type="InterPro" id="IPR000718">
    <property type="entry name" value="Peptidase_M13"/>
</dbReference>
<dbReference type="GO" id="GO:0046872">
    <property type="term" value="F:metal ion binding"/>
    <property type="evidence" value="ECO:0007669"/>
    <property type="project" value="UniProtKB-KW"/>
</dbReference>
<dbReference type="PANTHER" id="PTHR11733:SF133">
    <property type="entry name" value="PHOSPHATE-REGULATING NEUTRAL ENDOPEPTIDASE PHEX"/>
    <property type="match status" value="1"/>
</dbReference>
<dbReference type="GO" id="GO:0016485">
    <property type="term" value="P:protein processing"/>
    <property type="evidence" value="ECO:0007669"/>
    <property type="project" value="TreeGrafter"/>
</dbReference>
<reference evidence="12" key="1">
    <citation type="submission" date="2020-05" db="UniProtKB">
        <authorList>
            <consortium name="EnsemblMetazoa"/>
        </authorList>
    </citation>
    <scope>IDENTIFICATION</scope>
    <source>
        <strain evidence="12">USDA</strain>
    </source>
</reference>
<evidence type="ECO:0000259" key="10">
    <source>
        <dbReference type="Pfam" id="PF01431"/>
    </source>
</evidence>
<evidence type="ECO:0000256" key="4">
    <source>
        <dbReference type="ARBA" id="ARBA00022670"/>
    </source>
</evidence>
<evidence type="ECO:0000259" key="11">
    <source>
        <dbReference type="Pfam" id="PF05649"/>
    </source>
</evidence>
<feature type="signal peptide" evidence="9">
    <location>
        <begin position="1"/>
        <end position="19"/>
    </location>
</feature>
<feature type="domain" description="Peptidase M13 N-terminal" evidence="11">
    <location>
        <begin position="40"/>
        <end position="168"/>
    </location>
</feature>
<keyword evidence="13" id="KW-1185">Reference proteome</keyword>
<dbReference type="SUPFAM" id="SSF55486">
    <property type="entry name" value="Metalloproteases ('zincins'), catalytic domain"/>
    <property type="match status" value="1"/>
</dbReference>
<organism evidence="12 13">
    <name type="scientific">Stomoxys calcitrans</name>
    <name type="common">Stable fly</name>
    <name type="synonym">Conops calcitrans</name>
    <dbReference type="NCBI Taxonomy" id="35570"/>
    <lineage>
        <taxon>Eukaryota</taxon>
        <taxon>Metazoa</taxon>
        <taxon>Ecdysozoa</taxon>
        <taxon>Arthropoda</taxon>
        <taxon>Hexapoda</taxon>
        <taxon>Insecta</taxon>
        <taxon>Pterygota</taxon>
        <taxon>Neoptera</taxon>
        <taxon>Endopterygota</taxon>
        <taxon>Diptera</taxon>
        <taxon>Brachycera</taxon>
        <taxon>Muscomorpha</taxon>
        <taxon>Muscoidea</taxon>
        <taxon>Muscidae</taxon>
        <taxon>Stomoxys</taxon>
    </lineage>
</organism>
<dbReference type="Pfam" id="PF01431">
    <property type="entry name" value="Peptidase_M13"/>
    <property type="match status" value="1"/>
</dbReference>
<feature type="domain" description="Peptidase M13 C-terminal" evidence="10">
    <location>
        <begin position="452"/>
        <end position="627"/>
    </location>
</feature>
<evidence type="ECO:0000256" key="5">
    <source>
        <dbReference type="ARBA" id="ARBA00022723"/>
    </source>
</evidence>
<feature type="chain" id="PRO_5009325221" description="Peptidase M13 C-terminal domain-containing protein" evidence="9">
    <location>
        <begin position="20"/>
        <end position="628"/>
    </location>
</feature>
<dbReference type="VEuPathDB" id="VectorBase:SCAU000570"/>
<evidence type="ECO:0000256" key="9">
    <source>
        <dbReference type="SAM" id="SignalP"/>
    </source>
</evidence>
<evidence type="ECO:0008006" key="14">
    <source>
        <dbReference type="Google" id="ProtNLM"/>
    </source>
</evidence>
<dbReference type="EnsemblMetazoa" id="SCAU000570-RA">
    <property type="protein sequence ID" value="SCAU000570-PA"/>
    <property type="gene ID" value="SCAU000570"/>
</dbReference>
<evidence type="ECO:0000256" key="6">
    <source>
        <dbReference type="ARBA" id="ARBA00022801"/>
    </source>
</evidence>
<gene>
    <name evidence="12" type="primary">106085060</name>
</gene>
<dbReference type="PANTHER" id="PTHR11733">
    <property type="entry name" value="ZINC METALLOPROTEASE FAMILY M13 NEPRILYSIN-RELATED"/>
    <property type="match status" value="1"/>
</dbReference>
<keyword evidence="9" id="KW-0732">Signal</keyword>
<dbReference type="InterPro" id="IPR018497">
    <property type="entry name" value="Peptidase_M13_C"/>
</dbReference>
<dbReference type="InterPro" id="IPR042089">
    <property type="entry name" value="Peptidase_M13_dom_2"/>
</dbReference>
<dbReference type="InterPro" id="IPR024079">
    <property type="entry name" value="MetalloPept_cat_dom_sf"/>
</dbReference>
<dbReference type="Gene3D" id="1.10.1380.10">
    <property type="entry name" value="Neutral endopeptidase , domain2"/>
    <property type="match status" value="2"/>
</dbReference>
<sequence length="628" mass="72888">MLTPCVIFTWLLIAAGCIATPVEEKIEMIEKSMNTDIDACEDFYKYACDNWQSNYATDDYAEMIGLLDYKMNVRLEELLKKKGKREPKGDANSALYKLKAYYRSCQRAYAEDLLKYSQTVKPGPELQWPVLQSHAQDDADIEWPSQDFDIFKVMGELHGYNIDHLLLSIASYRTAEGVLEIHFNLPNGGEEDSTEGKELLFTLPTVGFSYPISFKYMSQFNKMDSFWRETYAQYSETDNTESMTYSELQTSYPNLWKFLESMLPGKVAPQDEIFINNVDYYRFLNDYTTPQGLEAQELANYLFFKFIKYLNDEANTNCIKDTRNKMNLAANYLYSTEFYLPTSQENNELIARISGKIHRQLQQLLDENFMHLRPSQIAKLKRKLSSLKVNVGNLPENVNQQYVDAYYGDVTGLSFGNFHKNHLALLKHRGLENLAPYHNQTHNTLYYESLGYDINSNLVIVPMSCFEPPFYDASYDDALVWSLFGYLLSYEYMHTLDHEGLERDLWGFETSEFSDILGKDNFDNYRECLKAQDDSEQIPDRGAAIIGLKVAYQAFVNDSRQSSTARSYSTTFPKDKLFFMNMAQFYCGNDGNEKAYLEQILMNSEEFAKAFRCPIDSRMNPREKCRLY</sequence>
<evidence type="ECO:0000256" key="3">
    <source>
        <dbReference type="ARBA" id="ARBA00007357"/>
    </source>
</evidence>
<dbReference type="AlphaFoldDB" id="A0A1I8NN99"/>
<dbReference type="InterPro" id="IPR008753">
    <property type="entry name" value="Peptidase_M13_N"/>
</dbReference>
<keyword evidence="8" id="KW-0482">Metalloprotease</keyword>
<evidence type="ECO:0000313" key="13">
    <source>
        <dbReference type="Proteomes" id="UP000095300"/>
    </source>
</evidence>
<evidence type="ECO:0000256" key="2">
    <source>
        <dbReference type="ARBA" id="ARBA00004401"/>
    </source>
</evidence>
<evidence type="ECO:0000256" key="7">
    <source>
        <dbReference type="ARBA" id="ARBA00022833"/>
    </source>
</evidence>
<keyword evidence="6" id="KW-0378">Hydrolase</keyword>
<comment type="similarity">
    <text evidence="3">Belongs to the peptidase M13 family.</text>
</comment>
<name>A0A1I8NN99_STOCA</name>
<evidence type="ECO:0000256" key="8">
    <source>
        <dbReference type="ARBA" id="ARBA00023049"/>
    </source>
</evidence>
<dbReference type="GO" id="GO:0004222">
    <property type="term" value="F:metalloendopeptidase activity"/>
    <property type="evidence" value="ECO:0007669"/>
    <property type="project" value="InterPro"/>
</dbReference>
<dbReference type="GO" id="GO:0005886">
    <property type="term" value="C:plasma membrane"/>
    <property type="evidence" value="ECO:0007669"/>
    <property type="project" value="UniProtKB-SubCell"/>
</dbReference>
<dbReference type="Pfam" id="PF05649">
    <property type="entry name" value="Peptidase_M13_N"/>
    <property type="match status" value="1"/>
</dbReference>
<dbReference type="PROSITE" id="PS51885">
    <property type="entry name" value="NEPRILYSIN"/>
    <property type="match status" value="1"/>
</dbReference>
<comment type="cofactor">
    <cofactor evidence="1">
        <name>Zn(2+)</name>
        <dbReference type="ChEBI" id="CHEBI:29105"/>
    </cofactor>
</comment>
<proteinExistence type="inferred from homology"/>
<keyword evidence="7" id="KW-0862">Zinc</keyword>
<keyword evidence="4" id="KW-0645">Protease</keyword>
<evidence type="ECO:0000256" key="1">
    <source>
        <dbReference type="ARBA" id="ARBA00001947"/>
    </source>
</evidence>
<dbReference type="Gene3D" id="3.40.390.10">
    <property type="entry name" value="Collagenase (Catalytic Domain)"/>
    <property type="match status" value="2"/>
</dbReference>